<evidence type="ECO:0000313" key="3">
    <source>
        <dbReference type="EMBL" id="KAF2760059.1"/>
    </source>
</evidence>
<dbReference type="Proteomes" id="UP000799437">
    <property type="component" value="Unassembled WGS sequence"/>
</dbReference>
<protein>
    <submittedName>
        <fullName evidence="3">Alpha/beta-hydrolase</fullName>
    </submittedName>
</protein>
<reference evidence="3" key="1">
    <citation type="journal article" date="2020" name="Stud. Mycol.">
        <title>101 Dothideomycetes genomes: a test case for predicting lifestyles and emergence of pathogens.</title>
        <authorList>
            <person name="Haridas S."/>
            <person name="Albert R."/>
            <person name="Binder M."/>
            <person name="Bloem J."/>
            <person name="Labutti K."/>
            <person name="Salamov A."/>
            <person name="Andreopoulos B."/>
            <person name="Baker S."/>
            <person name="Barry K."/>
            <person name="Bills G."/>
            <person name="Bluhm B."/>
            <person name="Cannon C."/>
            <person name="Castanera R."/>
            <person name="Culley D."/>
            <person name="Daum C."/>
            <person name="Ezra D."/>
            <person name="Gonzalez J."/>
            <person name="Henrissat B."/>
            <person name="Kuo A."/>
            <person name="Liang C."/>
            <person name="Lipzen A."/>
            <person name="Lutzoni F."/>
            <person name="Magnuson J."/>
            <person name="Mondo S."/>
            <person name="Nolan M."/>
            <person name="Ohm R."/>
            <person name="Pangilinan J."/>
            <person name="Park H.-J."/>
            <person name="Ramirez L."/>
            <person name="Alfaro M."/>
            <person name="Sun H."/>
            <person name="Tritt A."/>
            <person name="Yoshinaga Y."/>
            <person name="Zwiers L.-H."/>
            <person name="Turgeon B."/>
            <person name="Goodwin S."/>
            <person name="Spatafora J."/>
            <person name="Crous P."/>
            <person name="Grigoriev I."/>
        </authorList>
    </citation>
    <scope>NUCLEOTIDE SEQUENCE</scope>
    <source>
        <strain evidence="3">CBS 121739</strain>
    </source>
</reference>
<name>A0A6A6WD02_9PEZI</name>
<dbReference type="PANTHER" id="PTHR48081">
    <property type="entry name" value="AB HYDROLASE SUPERFAMILY PROTEIN C4A8.06C"/>
    <property type="match status" value="1"/>
</dbReference>
<evidence type="ECO:0000313" key="4">
    <source>
        <dbReference type="Proteomes" id="UP000799437"/>
    </source>
</evidence>
<keyword evidence="4" id="KW-1185">Reference proteome</keyword>
<dbReference type="AlphaFoldDB" id="A0A6A6WD02"/>
<dbReference type="PANTHER" id="PTHR48081:SF8">
    <property type="entry name" value="ALPHA_BETA HYDROLASE FOLD-3 DOMAIN-CONTAINING PROTEIN-RELATED"/>
    <property type="match status" value="1"/>
</dbReference>
<sequence>MEIYQPIHSSIRDKLDPQYIAFHDKYMQYIVPDEWKPWDASVRTETSLPNTSSTPAEVGAIQDFSLGSFSVRTFVPNEEAPPGGWPVFIWFHGGGWTVGGIDSGAYFCSRACKALISVGGTSAGAVLSLALCTHALTLPSCPAIRLQVLVVPVLDNTASVAGIWRENQHAPWLTPERMLWYRRMWMPDECDWGSGDASPGLLGDDALRTLPKTWLGIAEYDLLAPEARLFAERFRGVGVGVGMKVYTGSTHSLFALEGVLDRGMECIDDCVEVIKNGAW</sequence>
<dbReference type="EMBL" id="ML996569">
    <property type="protein sequence ID" value="KAF2760059.1"/>
    <property type="molecule type" value="Genomic_DNA"/>
</dbReference>
<gene>
    <name evidence="3" type="ORF">EJ05DRAFT_484925</name>
</gene>
<organism evidence="3 4">
    <name type="scientific">Pseudovirgaria hyperparasitica</name>
    <dbReference type="NCBI Taxonomy" id="470096"/>
    <lineage>
        <taxon>Eukaryota</taxon>
        <taxon>Fungi</taxon>
        <taxon>Dikarya</taxon>
        <taxon>Ascomycota</taxon>
        <taxon>Pezizomycotina</taxon>
        <taxon>Dothideomycetes</taxon>
        <taxon>Dothideomycetes incertae sedis</taxon>
        <taxon>Acrospermales</taxon>
        <taxon>Acrospermaceae</taxon>
        <taxon>Pseudovirgaria</taxon>
    </lineage>
</organism>
<evidence type="ECO:0000256" key="1">
    <source>
        <dbReference type="ARBA" id="ARBA00022801"/>
    </source>
</evidence>
<feature type="domain" description="Alpha/beta hydrolase fold-3" evidence="2">
    <location>
        <begin position="116"/>
        <end position="253"/>
    </location>
</feature>
<dbReference type="InterPro" id="IPR013094">
    <property type="entry name" value="AB_hydrolase_3"/>
</dbReference>
<dbReference type="GeneID" id="54486453"/>
<proteinExistence type="predicted"/>
<dbReference type="RefSeq" id="XP_033602510.1">
    <property type="nucleotide sequence ID" value="XM_033745399.1"/>
</dbReference>
<dbReference type="OrthoDB" id="408631at2759"/>
<dbReference type="GO" id="GO:0016787">
    <property type="term" value="F:hydrolase activity"/>
    <property type="evidence" value="ECO:0007669"/>
    <property type="project" value="UniProtKB-KW"/>
</dbReference>
<dbReference type="InterPro" id="IPR050300">
    <property type="entry name" value="GDXG_lipolytic_enzyme"/>
</dbReference>
<evidence type="ECO:0000259" key="2">
    <source>
        <dbReference type="Pfam" id="PF07859"/>
    </source>
</evidence>
<dbReference type="InterPro" id="IPR029058">
    <property type="entry name" value="AB_hydrolase_fold"/>
</dbReference>
<dbReference type="Pfam" id="PF07859">
    <property type="entry name" value="Abhydrolase_3"/>
    <property type="match status" value="1"/>
</dbReference>
<accession>A0A6A6WD02</accession>
<dbReference type="Gene3D" id="3.40.50.1820">
    <property type="entry name" value="alpha/beta hydrolase"/>
    <property type="match status" value="2"/>
</dbReference>
<keyword evidence="1 3" id="KW-0378">Hydrolase</keyword>
<dbReference type="SUPFAM" id="SSF53474">
    <property type="entry name" value="alpha/beta-Hydrolases"/>
    <property type="match status" value="1"/>
</dbReference>